<comment type="caution">
    <text evidence="1">The sequence shown here is derived from an EMBL/GenBank/DDBJ whole genome shotgun (WGS) entry which is preliminary data.</text>
</comment>
<evidence type="ECO:0008006" key="3">
    <source>
        <dbReference type="Google" id="ProtNLM"/>
    </source>
</evidence>
<dbReference type="RefSeq" id="WP_377370517.1">
    <property type="nucleotide sequence ID" value="NZ_JAOTJD010000025.1"/>
</dbReference>
<gene>
    <name evidence="1" type="ORF">OCL97_13625</name>
</gene>
<protein>
    <recommendedName>
        <fullName evidence="3">Response regulatory domain-containing protein</fullName>
    </recommendedName>
</protein>
<reference evidence="1 2" key="1">
    <citation type="submission" date="2022-09" db="EMBL/GenBank/DDBJ databases">
        <title>New species of Phenylobacterium.</title>
        <authorList>
            <person name="Mieszkin S."/>
        </authorList>
    </citation>
    <scope>NUCLEOTIDE SEQUENCE [LARGE SCALE GENOMIC DNA]</scope>
    <source>
        <strain evidence="1 2">HK31-G</strain>
    </source>
</reference>
<evidence type="ECO:0000313" key="2">
    <source>
        <dbReference type="Proteomes" id="UP001598130"/>
    </source>
</evidence>
<keyword evidence="2" id="KW-1185">Reference proteome</keyword>
<dbReference type="Proteomes" id="UP001598130">
    <property type="component" value="Unassembled WGS sequence"/>
</dbReference>
<proteinExistence type="predicted"/>
<dbReference type="EMBL" id="JAOTJD010000025">
    <property type="protein sequence ID" value="MFD3264996.1"/>
    <property type="molecule type" value="Genomic_DNA"/>
</dbReference>
<sequence>MELHPSDKIVLIDDDPMVRLLQVLAEFAEERRLGETPDRQYARCAFPGSRFSSIFDPRH</sequence>
<name>A0ABW6CTF7_9CAUL</name>
<evidence type="ECO:0000313" key="1">
    <source>
        <dbReference type="EMBL" id="MFD3264996.1"/>
    </source>
</evidence>
<organism evidence="1 2">
    <name type="scientific">Phenylobacterium ferrooxidans</name>
    <dbReference type="NCBI Taxonomy" id="2982689"/>
    <lineage>
        <taxon>Bacteria</taxon>
        <taxon>Pseudomonadati</taxon>
        <taxon>Pseudomonadota</taxon>
        <taxon>Alphaproteobacteria</taxon>
        <taxon>Caulobacterales</taxon>
        <taxon>Caulobacteraceae</taxon>
        <taxon>Phenylobacterium</taxon>
    </lineage>
</organism>
<accession>A0ABW6CTF7</accession>